<dbReference type="InterPro" id="IPR014529">
    <property type="entry name" value="UCP026631"/>
</dbReference>
<evidence type="ECO:0000256" key="1">
    <source>
        <dbReference type="SAM" id="Phobius"/>
    </source>
</evidence>
<dbReference type="InterPro" id="IPR005182">
    <property type="entry name" value="YdbS-like_PH"/>
</dbReference>
<dbReference type="PATRIC" id="fig|47500.8.peg.3390"/>
<accession>A0A0D1XY03</accession>
<evidence type="ECO:0000313" key="4">
    <source>
        <dbReference type="EMBL" id="SDI03544.1"/>
    </source>
</evidence>
<feature type="transmembrane region" description="Helical" evidence="1">
    <location>
        <begin position="385"/>
        <end position="402"/>
    </location>
</feature>
<feature type="transmembrane region" description="Helical" evidence="1">
    <location>
        <begin position="188"/>
        <end position="209"/>
    </location>
</feature>
<dbReference type="Proteomes" id="UP000182836">
    <property type="component" value="Unassembled WGS sequence"/>
</dbReference>
<reference evidence="3 5" key="1">
    <citation type="submission" date="2015-07" db="EMBL/GenBank/DDBJ databases">
        <title>Fjat-14205 dsm 2895.</title>
        <authorList>
            <person name="Liu B."/>
            <person name="Wang J."/>
            <person name="Zhu Y."/>
            <person name="Liu G."/>
            <person name="Chen Q."/>
            <person name="Chen Z."/>
            <person name="Lan J."/>
            <person name="Che J."/>
            <person name="Ge C."/>
            <person name="Shi H."/>
            <person name="Pan Z."/>
            <person name="Liu X."/>
        </authorList>
    </citation>
    <scope>NUCLEOTIDE SEQUENCE [LARGE SCALE GENOMIC DNA]</scope>
    <source>
        <strain evidence="3 5">DSM 2895</strain>
    </source>
</reference>
<dbReference type="EMBL" id="LGUG01000004">
    <property type="protein sequence ID" value="KON98074.1"/>
    <property type="molecule type" value="Genomic_DNA"/>
</dbReference>
<feature type="transmembrane region" description="Helical" evidence="1">
    <location>
        <begin position="360"/>
        <end position="379"/>
    </location>
</feature>
<organism evidence="3 5">
    <name type="scientific">Aneurinibacillus migulanus</name>
    <name type="common">Bacillus migulanus</name>
    <dbReference type="NCBI Taxonomy" id="47500"/>
    <lineage>
        <taxon>Bacteria</taxon>
        <taxon>Bacillati</taxon>
        <taxon>Bacillota</taxon>
        <taxon>Bacilli</taxon>
        <taxon>Bacillales</taxon>
        <taxon>Paenibacillaceae</taxon>
        <taxon>Aneurinibacillus group</taxon>
        <taxon>Aneurinibacillus</taxon>
    </lineage>
</organism>
<gene>
    <name evidence="3" type="ORF">AF333_24185</name>
    <name evidence="4" type="ORF">SAMN04487909_101314</name>
</gene>
<protein>
    <submittedName>
        <fullName evidence="4">Putative membrane protein</fullName>
    </submittedName>
</protein>
<dbReference type="PIRSF" id="PIRSF026631">
    <property type="entry name" value="UCP026631"/>
    <property type="match status" value="1"/>
</dbReference>
<keyword evidence="5" id="KW-1185">Reference proteome</keyword>
<dbReference type="AlphaFoldDB" id="A0A0D1XY03"/>
<evidence type="ECO:0000259" key="2">
    <source>
        <dbReference type="Pfam" id="PF03703"/>
    </source>
</evidence>
<dbReference type="RefSeq" id="WP_043068003.1">
    <property type="nucleotide sequence ID" value="NZ_BJOA01000001.1"/>
</dbReference>
<dbReference type="GeneID" id="42308224"/>
<keyword evidence="1" id="KW-1133">Transmembrane helix</keyword>
<feature type="domain" description="YdbS-like PH" evidence="2">
    <location>
        <begin position="403"/>
        <end position="483"/>
    </location>
</feature>
<evidence type="ECO:0000313" key="3">
    <source>
        <dbReference type="EMBL" id="KON98074.1"/>
    </source>
</evidence>
<dbReference type="Pfam" id="PF03703">
    <property type="entry name" value="bPH_2"/>
    <property type="match status" value="3"/>
</dbReference>
<evidence type="ECO:0000313" key="5">
    <source>
        <dbReference type="Proteomes" id="UP000037269"/>
    </source>
</evidence>
<reference evidence="4 6" key="2">
    <citation type="submission" date="2016-10" db="EMBL/GenBank/DDBJ databases">
        <authorList>
            <person name="de Groot N.N."/>
        </authorList>
    </citation>
    <scope>NUCLEOTIDE SEQUENCE [LARGE SCALE GENOMIC DNA]</scope>
    <source>
        <strain evidence="4 6">DSM 2895</strain>
    </source>
</reference>
<evidence type="ECO:0000313" key="6">
    <source>
        <dbReference type="Proteomes" id="UP000182836"/>
    </source>
</evidence>
<dbReference type="PANTHER" id="PTHR34473">
    <property type="entry name" value="UPF0699 TRANSMEMBRANE PROTEIN YDBS"/>
    <property type="match status" value="1"/>
</dbReference>
<sequence length="491" mass="55831">MKMSEPRRMHPIAALLSGLRALREMLLPLTILFISSVFRGDMNEGKDLLWRLGSAGVIVVGTLLWGILVWSRYRYSVEEGELRVEHGVLIKKRNFIAKQRIQTVDFTEPLLHRLFGVVKVTVETAGGEKPEAMLTAVTREEAERLKQELMFNRNTNADIVSEEEMKTDAKVRAEVEPDFTYQLPVKQLVIYGATSGGLGVVLSLFAAGFSQISDVLPYERIFAFFNHFVISALLILAFLVLLVAWFLGVAGVMLKYGGFTLTKTGDKLLITRGWLERRQLTVSINRVQAVRITEGLLRQPFGLVTVQVDTAGYGAAKGETTVLFPLLRRNEAIMMIERVLPGFCVQTDLQPLPRRAAGYYMLRWVMIALVAYLAIFLWTTDPWRYGIFLLILPAVLFGWLQYRAGGFAIHGHKTLVLRSRCIARTTSFIPRRRIQFAYLRRMPWQRLARLTSYVAVIVSGKSGAKLAVHHIEETDGQHLYDWIRTDRKREE</sequence>
<feature type="transmembrane region" description="Helical" evidence="1">
    <location>
        <begin position="49"/>
        <end position="70"/>
    </location>
</feature>
<dbReference type="Proteomes" id="UP000037269">
    <property type="component" value="Unassembled WGS sequence"/>
</dbReference>
<feature type="transmembrane region" description="Helical" evidence="1">
    <location>
        <begin position="221"/>
        <end position="254"/>
    </location>
</feature>
<dbReference type="PANTHER" id="PTHR34473:SF2">
    <property type="entry name" value="UPF0699 TRANSMEMBRANE PROTEIN YDBT"/>
    <property type="match status" value="1"/>
</dbReference>
<name>A0A0D1XY03_ANEMI</name>
<dbReference type="EMBL" id="FNED01000001">
    <property type="protein sequence ID" value="SDI03544.1"/>
    <property type="molecule type" value="Genomic_DNA"/>
</dbReference>
<keyword evidence="1" id="KW-0812">Transmembrane</keyword>
<dbReference type="OrthoDB" id="2195155at2"/>
<feature type="domain" description="YdbS-like PH" evidence="2">
    <location>
        <begin position="259"/>
        <end position="333"/>
    </location>
</feature>
<proteinExistence type="predicted"/>
<keyword evidence="1" id="KW-0472">Membrane</keyword>
<feature type="domain" description="YdbS-like PH" evidence="2">
    <location>
        <begin position="70"/>
        <end position="148"/>
    </location>
</feature>
<dbReference type="STRING" id="47500.AF333_24185"/>